<organism evidence="8 9">
    <name type="scientific">Peptacetobacter hiranonis (strain DSM 13275 / JCM 10541 / KCTC 15199 / TO-931)</name>
    <name type="common">Clostridium hiranonis</name>
    <dbReference type="NCBI Taxonomy" id="500633"/>
    <lineage>
        <taxon>Bacteria</taxon>
        <taxon>Bacillati</taxon>
        <taxon>Bacillota</taxon>
        <taxon>Clostridia</taxon>
        <taxon>Peptostreptococcales</taxon>
        <taxon>Peptostreptococcaceae</taxon>
        <taxon>Peptacetobacter</taxon>
    </lineage>
</organism>
<dbReference type="InterPro" id="IPR000821">
    <property type="entry name" value="Ala_racemase"/>
</dbReference>
<reference evidence="8 9" key="2">
    <citation type="submission" date="2008-10" db="EMBL/GenBank/DDBJ databases">
        <title>Draft genome sequence of Clostridium hiranonis (DSM 13275).</title>
        <authorList>
            <person name="Sudarsanam P."/>
            <person name="Ley R."/>
            <person name="Guruge J."/>
            <person name="Turnbaugh P.J."/>
            <person name="Mahowald M."/>
            <person name="Liep D."/>
            <person name="Gordon J."/>
        </authorList>
    </citation>
    <scope>NUCLEOTIDE SEQUENCE [LARGE SCALE GENOMIC DNA]</scope>
    <source>
        <strain evidence="8 9">DSM 13275</strain>
    </source>
</reference>
<accession>B6FY09</accession>
<dbReference type="SUPFAM" id="SSF51419">
    <property type="entry name" value="PLP-binding barrel"/>
    <property type="match status" value="1"/>
</dbReference>
<name>B6FY09_PEPHT</name>
<dbReference type="Proteomes" id="UP000003178">
    <property type="component" value="Unassembled WGS sequence"/>
</dbReference>
<comment type="caution">
    <text evidence="8">The sequence shown here is derived from an EMBL/GenBank/DDBJ whole genome shotgun (WGS) entry which is preliminary data.</text>
</comment>
<dbReference type="InterPro" id="IPR020622">
    <property type="entry name" value="Ala_racemase_pyridoxalP-BS"/>
</dbReference>
<dbReference type="STRING" id="500633.CLOHIR_00760"/>
<dbReference type="SUPFAM" id="SSF50621">
    <property type="entry name" value="Alanine racemase C-terminal domain-like"/>
    <property type="match status" value="1"/>
</dbReference>
<dbReference type="InterPro" id="IPR011079">
    <property type="entry name" value="Ala_racemase_C"/>
</dbReference>
<dbReference type="GO" id="GO:0005829">
    <property type="term" value="C:cytosol"/>
    <property type="evidence" value="ECO:0007669"/>
    <property type="project" value="TreeGrafter"/>
</dbReference>
<keyword evidence="9" id="KW-1185">Reference proteome</keyword>
<feature type="binding site" evidence="4 6">
    <location>
        <position position="140"/>
    </location>
    <ligand>
        <name>substrate</name>
    </ligand>
</feature>
<dbReference type="GO" id="GO:0009252">
    <property type="term" value="P:peptidoglycan biosynthetic process"/>
    <property type="evidence" value="ECO:0007669"/>
    <property type="project" value="TreeGrafter"/>
</dbReference>
<keyword evidence="2 4" id="KW-0663">Pyridoxal phosphate</keyword>
<dbReference type="SMART" id="SM01005">
    <property type="entry name" value="Ala_racemase_C"/>
    <property type="match status" value="1"/>
</dbReference>
<evidence type="ECO:0000256" key="5">
    <source>
        <dbReference type="PIRSR" id="PIRSR600821-50"/>
    </source>
</evidence>
<evidence type="ECO:0000256" key="2">
    <source>
        <dbReference type="ARBA" id="ARBA00022898"/>
    </source>
</evidence>
<dbReference type="PANTHER" id="PTHR30511:SF0">
    <property type="entry name" value="ALANINE RACEMASE, CATABOLIC-RELATED"/>
    <property type="match status" value="1"/>
</dbReference>
<dbReference type="RefSeq" id="WP_006439672.1">
    <property type="nucleotide sequence ID" value="NZ_DS995356.1"/>
</dbReference>
<dbReference type="HOGENOM" id="CLU_028393_2_2_9"/>
<dbReference type="OrthoDB" id="9813814at2"/>
<dbReference type="PANTHER" id="PTHR30511">
    <property type="entry name" value="ALANINE RACEMASE"/>
    <property type="match status" value="1"/>
</dbReference>
<evidence type="ECO:0000313" key="9">
    <source>
        <dbReference type="Proteomes" id="UP000003178"/>
    </source>
</evidence>
<feature type="binding site" evidence="4 6">
    <location>
        <position position="318"/>
    </location>
    <ligand>
        <name>substrate</name>
    </ligand>
</feature>
<dbReference type="InterPro" id="IPR001608">
    <property type="entry name" value="Ala_racemase_N"/>
</dbReference>
<evidence type="ECO:0000256" key="1">
    <source>
        <dbReference type="ARBA" id="ARBA00001933"/>
    </source>
</evidence>
<dbReference type="InterPro" id="IPR029066">
    <property type="entry name" value="PLP-binding_barrel"/>
</dbReference>
<dbReference type="Gene3D" id="2.40.37.10">
    <property type="entry name" value="Lyase, Ornithine Decarboxylase, Chain A, domain 1"/>
    <property type="match status" value="1"/>
</dbReference>
<dbReference type="CDD" id="cd00430">
    <property type="entry name" value="PLPDE_III_AR"/>
    <property type="match status" value="1"/>
</dbReference>
<dbReference type="AlphaFoldDB" id="B6FY09"/>
<dbReference type="PRINTS" id="PR00992">
    <property type="entry name" value="ALARACEMASE"/>
</dbReference>
<dbReference type="Gene3D" id="3.20.20.10">
    <property type="entry name" value="Alanine racemase"/>
    <property type="match status" value="1"/>
</dbReference>
<comment type="cofactor">
    <cofactor evidence="1 4 5">
        <name>pyridoxal 5'-phosphate</name>
        <dbReference type="ChEBI" id="CHEBI:597326"/>
    </cofactor>
</comment>
<feature type="domain" description="Alanine racemase C-terminal" evidence="7">
    <location>
        <begin position="250"/>
        <end position="374"/>
    </location>
</feature>
<comment type="function">
    <text evidence="4">Catalyzes the interconversion of L-alanine and D-alanine. May also act on other amino acids.</text>
</comment>
<evidence type="ECO:0000256" key="3">
    <source>
        <dbReference type="ARBA" id="ARBA00023235"/>
    </source>
</evidence>
<dbReference type="EMBL" id="ABWP01000030">
    <property type="protein sequence ID" value="EEA85556.1"/>
    <property type="molecule type" value="Genomic_DNA"/>
</dbReference>
<comment type="similarity">
    <text evidence="4">Belongs to the alanine racemase family.</text>
</comment>
<dbReference type="UniPathway" id="UPA00042">
    <property type="reaction ID" value="UER00497"/>
</dbReference>
<dbReference type="eggNOG" id="COG0787">
    <property type="taxonomic scope" value="Bacteria"/>
</dbReference>
<dbReference type="NCBIfam" id="TIGR00492">
    <property type="entry name" value="alr"/>
    <property type="match status" value="1"/>
</dbReference>
<dbReference type="InterPro" id="IPR009006">
    <property type="entry name" value="Ala_racemase/Decarboxylase_C"/>
</dbReference>
<dbReference type="Pfam" id="PF01168">
    <property type="entry name" value="Ala_racemase_N"/>
    <property type="match status" value="1"/>
</dbReference>
<protein>
    <recommendedName>
        <fullName evidence="4">Alanine racemase</fullName>
        <ecNumber evidence="4">5.1.1.1</ecNumber>
    </recommendedName>
</protein>
<feature type="active site" description="Proton acceptor; specific for D-alanine" evidence="4">
    <location>
        <position position="42"/>
    </location>
</feature>
<dbReference type="GO" id="GO:0008784">
    <property type="term" value="F:alanine racemase activity"/>
    <property type="evidence" value="ECO:0007669"/>
    <property type="project" value="UniProtKB-UniRule"/>
</dbReference>
<dbReference type="Pfam" id="PF00842">
    <property type="entry name" value="Ala_racemase_C"/>
    <property type="match status" value="1"/>
</dbReference>
<dbReference type="HAMAP" id="MF_01201">
    <property type="entry name" value="Ala_racemase"/>
    <property type="match status" value="1"/>
</dbReference>
<evidence type="ECO:0000256" key="4">
    <source>
        <dbReference type="HAMAP-Rule" id="MF_01201"/>
    </source>
</evidence>
<evidence type="ECO:0000313" key="8">
    <source>
        <dbReference type="EMBL" id="EEA85556.1"/>
    </source>
</evidence>
<reference evidence="8 9" key="1">
    <citation type="submission" date="2008-09" db="EMBL/GenBank/DDBJ databases">
        <authorList>
            <person name="Fulton L."/>
            <person name="Clifton S."/>
            <person name="Fulton B."/>
            <person name="Xu J."/>
            <person name="Minx P."/>
            <person name="Pepin K.H."/>
            <person name="Johnson M."/>
            <person name="Thiruvilangam P."/>
            <person name="Bhonagiri V."/>
            <person name="Nash W.E."/>
            <person name="Mardis E.R."/>
            <person name="Wilson R.K."/>
        </authorList>
    </citation>
    <scope>NUCLEOTIDE SEQUENCE [LARGE SCALE GENOMIC DNA]</scope>
    <source>
        <strain evidence="8 9">DSM 13275</strain>
    </source>
</reference>
<dbReference type="FunFam" id="3.20.20.10:FF:000002">
    <property type="entry name" value="Alanine racemase"/>
    <property type="match status" value="1"/>
</dbReference>
<dbReference type="GO" id="GO:0030632">
    <property type="term" value="P:D-alanine biosynthetic process"/>
    <property type="evidence" value="ECO:0007669"/>
    <property type="project" value="UniProtKB-UniRule"/>
</dbReference>
<dbReference type="EC" id="5.1.1.1" evidence="4"/>
<evidence type="ECO:0000256" key="6">
    <source>
        <dbReference type="PIRSR" id="PIRSR600821-52"/>
    </source>
</evidence>
<evidence type="ECO:0000259" key="7">
    <source>
        <dbReference type="SMART" id="SM01005"/>
    </source>
</evidence>
<dbReference type="GO" id="GO:0030170">
    <property type="term" value="F:pyridoxal phosphate binding"/>
    <property type="evidence" value="ECO:0007669"/>
    <property type="project" value="UniProtKB-UniRule"/>
</dbReference>
<keyword evidence="3 4" id="KW-0413">Isomerase</keyword>
<gene>
    <name evidence="8" type="primary">alr</name>
    <name evidence="8" type="ORF">CLOHIR_00760</name>
</gene>
<comment type="pathway">
    <text evidence="4">Amino-acid biosynthesis; D-alanine biosynthesis; D-alanine from L-alanine: step 1/1.</text>
</comment>
<feature type="active site" description="Proton acceptor; specific for L-alanine" evidence="4">
    <location>
        <position position="271"/>
    </location>
</feature>
<feature type="modified residue" description="N6-(pyridoxal phosphate)lysine" evidence="4 5">
    <location>
        <position position="42"/>
    </location>
</feature>
<dbReference type="PROSITE" id="PS00395">
    <property type="entry name" value="ALANINE_RACEMASE"/>
    <property type="match status" value="1"/>
</dbReference>
<sequence length="388" mass="43994">MIDKSRIKAVAWAEIDLDAFKRNLKSIRKVLNNGEKICGIVKADAYGHGSVEIAKTLEENDVEYLAVSRAEEAMELRRKGLELPILILGYTPEQRYRDIIRNDVMFTIYSMEDAVKLNEAAEELEMDAKVHIKIDTGMNRLGFKVTEESICEIKKISEMDRISIKGIFTHFAAADEVDKSFTEMQGEKFKYMLNRLKEEGVEVPLVHAANSAAIVDCDDLKFDMVRAGIIMYGCYPSDDIMKERVPVEPVMTIKTRVSHIKTIEPGEKISYGCTYEAKEKERIATLAIGYADGFVRGRKNPKVCINGKDYEVVGRICMDQCMIKIGMDDDIKVGDEAVVFGKGGVSISEFAEDCGTISHEIMCNISRRIPRVFIEHEDIIKYDDYLRY</sequence>
<proteinExistence type="inferred from homology"/>
<comment type="catalytic activity">
    <reaction evidence="4">
        <text>L-alanine = D-alanine</text>
        <dbReference type="Rhea" id="RHEA:20249"/>
        <dbReference type="ChEBI" id="CHEBI:57416"/>
        <dbReference type="ChEBI" id="CHEBI:57972"/>
        <dbReference type="EC" id="5.1.1.1"/>
    </reaction>
</comment>